<proteinExistence type="predicted"/>
<sequence>MILHGGYDEPSDSLSAIKYSLELKETVTTLAATGPVPDRYAGNVPAVRPPGGNYVVGHGVVGFFADQPWPDRFAAELVARGLRGGDTLTVVGCHTGEPDGFAAQLATELGILGVLGVVIRAPSGYVHWTSTGPILVDVYPARNEAMRKASRAYSKAEDTAWADYVAYLKAASVKAATAALPSSAAKVYDRLKVFADTRPKDNADELNRCVAVGRAAGKAGAAQITAAMKAAVYVPVLKGPKDKPAIDRTRTYERYSADLRALLTDFYHLADANGGRARAAQKIDKARAKLRAPLELAWPAYSAGYLDQIRAAVAPAHAGRWIDRTSMYAAPPVLLPIPGEADAPEDGTLLTGAAFDAAFDAILATLDF</sequence>
<dbReference type="AlphaFoldDB" id="A0A3N1CY20"/>
<evidence type="ECO:0000313" key="2">
    <source>
        <dbReference type="Proteomes" id="UP000272400"/>
    </source>
</evidence>
<dbReference type="OrthoDB" id="9837448at2"/>
<organism evidence="1 2">
    <name type="scientific">Actinocorallia herbida</name>
    <dbReference type="NCBI Taxonomy" id="58109"/>
    <lineage>
        <taxon>Bacteria</taxon>
        <taxon>Bacillati</taxon>
        <taxon>Actinomycetota</taxon>
        <taxon>Actinomycetes</taxon>
        <taxon>Streptosporangiales</taxon>
        <taxon>Thermomonosporaceae</taxon>
        <taxon>Actinocorallia</taxon>
    </lineage>
</organism>
<dbReference type="EMBL" id="RJKE01000001">
    <property type="protein sequence ID" value="ROO86193.1"/>
    <property type="molecule type" value="Genomic_DNA"/>
</dbReference>
<accession>A0A3N1CY20</accession>
<gene>
    <name evidence="1" type="ORF">EDD29_3756</name>
</gene>
<dbReference type="Proteomes" id="UP000272400">
    <property type="component" value="Unassembled WGS sequence"/>
</dbReference>
<protein>
    <submittedName>
        <fullName evidence="1">Uncharacterized protein</fullName>
    </submittedName>
</protein>
<dbReference type="RefSeq" id="WP_123665616.1">
    <property type="nucleotide sequence ID" value="NZ_RJKE01000001.1"/>
</dbReference>
<comment type="caution">
    <text evidence="1">The sequence shown here is derived from an EMBL/GenBank/DDBJ whole genome shotgun (WGS) entry which is preliminary data.</text>
</comment>
<name>A0A3N1CY20_9ACTN</name>
<evidence type="ECO:0000313" key="1">
    <source>
        <dbReference type="EMBL" id="ROO86193.1"/>
    </source>
</evidence>
<reference evidence="1 2" key="1">
    <citation type="submission" date="2018-11" db="EMBL/GenBank/DDBJ databases">
        <title>Sequencing the genomes of 1000 actinobacteria strains.</title>
        <authorList>
            <person name="Klenk H.-P."/>
        </authorList>
    </citation>
    <scope>NUCLEOTIDE SEQUENCE [LARGE SCALE GENOMIC DNA]</scope>
    <source>
        <strain evidence="1 2">DSM 44254</strain>
    </source>
</reference>
<keyword evidence="2" id="KW-1185">Reference proteome</keyword>